<comment type="caution">
    <text evidence="2">The sequence shown here is derived from an EMBL/GenBank/DDBJ whole genome shotgun (WGS) entry which is preliminary data.</text>
</comment>
<gene>
    <name evidence="2" type="ORF">ACFQV2_10705</name>
</gene>
<name>A0ABW2TLW7_9PSEU</name>
<protein>
    <submittedName>
        <fullName evidence="2">DUF397 domain-containing protein</fullName>
    </submittedName>
</protein>
<dbReference type="InterPro" id="IPR007278">
    <property type="entry name" value="DUF397"/>
</dbReference>
<proteinExistence type="predicted"/>
<sequence length="66" mass="6990">MTHAGVTVDLPAGTRWRKSTFSAENGCVEVGPSTSVVGVRDMKLGAVSPVLVFPQPAWSEFTGTLR</sequence>
<evidence type="ECO:0000313" key="2">
    <source>
        <dbReference type="EMBL" id="MFC7613952.1"/>
    </source>
</evidence>
<organism evidence="2 3">
    <name type="scientific">Actinokineospora soli</name>
    <dbReference type="NCBI Taxonomy" id="1048753"/>
    <lineage>
        <taxon>Bacteria</taxon>
        <taxon>Bacillati</taxon>
        <taxon>Actinomycetota</taxon>
        <taxon>Actinomycetes</taxon>
        <taxon>Pseudonocardiales</taxon>
        <taxon>Pseudonocardiaceae</taxon>
        <taxon>Actinokineospora</taxon>
    </lineage>
</organism>
<feature type="domain" description="DUF397" evidence="1">
    <location>
        <begin position="15"/>
        <end position="66"/>
    </location>
</feature>
<dbReference type="EMBL" id="JBHTEY010000004">
    <property type="protein sequence ID" value="MFC7613952.1"/>
    <property type="molecule type" value="Genomic_DNA"/>
</dbReference>
<keyword evidence="3" id="KW-1185">Reference proteome</keyword>
<dbReference type="Pfam" id="PF04149">
    <property type="entry name" value="DUF397"/>
    <property type="match status" value="1"/>
</dbReference>
<evidence type="ECO:0000313" key="3">
    <source>
        <dbReference type="Proteomes" id="UP001596512"/>
    </source>
</evidence>
<dbReference type="Proteomes" id="UP001596512">
    <property type="component" value="Unassembled WGS sequence"/>
</dbReference>
<accession>A0ABW2TLW7</accession>
<reference evidence="3" key="1">
    <citation type="journal article" date="2019" name="Int. J. Syst. Evol. Microbiol.">
        <title>The Global Catalogue of Microorganisms (GCM) 10K type strain sequencing project: providing services to taxonomists for standard genome sequencing and annotation.</title>
        <authorList>
            <consortium name="The Broad Institute Genomics Platform"/>
            <consortium name="The Broad Institute Genome Sequencing Center for Infectious Disease"/>
            <person name="Wu L."/>
            <person name="Ma J."/>
        </authorList>
    </citation>
    <scope>NUCLEOTIDE SEQUENCE [LARGE SCALE GENOMIC DNA]</scope>
    <source>
        <strain evidence="3">JCM 17695</strain>
    </source>
</reference>
<evidence type="ECO:0000259" key="1">
    <source>
        <dbReference type="Pfam" id="PF04149"/>
    </source>
</evidence>